<sequence>MKQANDALHRKLQPVHDNIKKIVPSKANMAEQSVQNERSERATTKTPQSEKSKNDGSGHDTKDREHASTEQQLEVNTDIVDTADSNSNSR</sequence>
<feature type="compositionally biased region" description="Basic and acidic residues" evidence="1">
    <location>
        <begin position="37"/>
        <end position="68"/>
    </location>
</feature>
<protein>
    <submittedName>
        <fullName evidence="2">Uncharacterized protein</fullName>
    </submittedName>
</protein>
<dbReference type="EMBL" id="JAIWYP010000014">
    <property type="protein sequence ID" value="KAH3709183.1"/>
    <property type="molecule type" value="Genomic_DNA"/>
</dbReference>
<evidence type="ECO:0000313" key="3">
    <source>
        <dbReference type="Proteomes" id="UP000828390"/>
    </source>
</evidence>
<keyword evidence="3" id="KW-1185">Reference proteome</keyword>
<dbReference type="AlphaFoldDB" id="A0A9D3YXZ7"/>
<name>A0A9D3YXZ7_DREPO</name>
<reference evidence="2" key="2">
    <citation type="submission" date="2020-11" db="EMBL/GenBank/DDBJ databases">
        <authorList>
            <person name="McCartney M.A."/>
            <person name="Auch B."/>
            <person name="Kono T."/>
            <person name="Mallez S."/>
            <person name="Becker A."/>
            <person name="Gohl D.M."/>
            <person name="Silverstein K.A.T."/>
            <person name="Koren S."/>
            <person name="Bechman K.B."/>
            <person name="Herman A."/>
            <person name="Abrahante J.E."/>
            <person name="Garbe J."/>
        </authorList>
    </citation>
    <scope>NUCLEOTIDE SEQUENCE</scope>
    <source>
        <strain evidence="2">Duluth1</strain>
        <tissue evidence="2">Whole animal</tissue>
    </source>
</reference>
<accession>A0A9D3YXZ7</accession>
<dbReference type="Proteomes" id="UP000828390">
    <property type="component" value="Unassembled WGS sequence"/>
</dbReference>
<evidence type="ECO:0000256" key="1">
    <source>
        <dbReference type="SAM" id="MobiDB-lite"/>
    </source>
</evidence>
<organism evidence="2 3">
    <name type="scientific">Dreissena polymorpha</name>
    <name type="common">Zebra mussel</name>
    <name type="synonym">Mytilus polymorpha</name>
    <dbReference type="NCBI Taxonomy" id="45954"/>
    <lineage>
        <taxon>Eukaryota</taxon>
        <taxon>Metazoa</taxon>
        <taxon>Spiralia</taxon>
        <taxon>Lophotrochozoa</taxon>
        <taxon>Mollusca</taxon>
        <taxon>Bivalvia</taxon>
        <taxon>Autobranchia</taxon>
        <taxon>Heteroconchia</taxon>
        <taxon>Euheterodonta</taxon>
        <taxon>Imparidentia</taxon>
        <taxon>Neoheterodontei</taxon>
        <taxon>Myida</taxon>
        <taxon>Dreissenoidea</taxon>
        <taxon>Dreissenidae</taxon>
        <taxon>Dreissena</taxon>
    </lineage>
</organism>
<feature type="region of interest" description="Disordered" evidence="1">
    <location>
        <begin position="1"/>
        <end position="90"/>
    </location>
</feature>
<proteinExistence type="predicted"/>
<comment type="caution">
    <text evidence="2">The sequence shown here is derived from an EMBL/GenBank/DDBJ whole genome shotgun (WGS) entry which is preliminary data.</text>
</comment>
<reference evidence="2" key="1">
    <citation type="journal article" date="2019" name="bioRxiv">
        <title>The Genome of the Zebra Mussel, Dreissena polymorpha: A Resource for Invasive Species Research.</title>
        <authorList>
            <person name="McCartney M.A."/>
            <person name="Auch B."/>
            <person name="Kono T."/>
            <person name="Mallez S."/>
            <person name="Zhang Y."/>
            <person name="Obille A."/>
            <person name="Becker A."/>
            <person name="Abrahante J.E."/>
            <person name="Garbe J."/>
            <person name="Badalamenti J.P."/>
            <person name="Herman A."/>
            <person name="Mangelson H."/>
            <person name="Liachko I."/>
            <person name="Sullivan S."/>
            <person name="Sone E.D."/>
            <person name="Koren S."/>
            <person name="Silverstein K.A.T."/>
            <person name="Beckman K.B."/>
            <person name="Gohl D.M."/>
        </authorList>
    </citation>
    <scope>NUCLEOTIDE SEQUENCE</scope>
    <source>
        <strain evidence="2">Duluth1</strain>
        <tissue evidence="2">Whole animal</tissue>
    </source>
</reference>
<gene>
    <name evidence="2" type="ORF">DPMN_068645</name>
</gene>
<evidence type="ECO:0000313" key="2">
    <source>
        <dbReference type="EMBL" id="KAH3709183.1"/>
    </source>
</evidence>